<dbReference type="PANTHER" id="PTHR32097">
    <property type="entry name" value="CAMP-BINDING PROTEIN 1-RELATED"/>
    <property type="match status" value="1"/>
</dbReference>
<protein>
    <submittedName>
        <fullName evidence="4">TerD family protein</fullName>
    </submittedName>
</protein>
<evidence type="ECO:0000259" key="3">
    <source>
        <dbReference type="Pfam" id="PF02342"/>
    </source>
</evidence>
<comment type="caution">
    <text evidence="4">The sequence shown here is derived from an EMBL/GenBank/DDBJ whole genome shotgun (WGS) entry which is preliminary data.</text>
</comment>
<dbReference type="InterPro" id="IPR003325">
    <property type="entry name" value="TerD"/>
</dbReference>
<evidence type="ECO:0000313" key="5">
    <source>
        <dbReference type="Proteomes" id="UP001611548"/>
    </source>
</evidence>
<evidence type="ECO:0000256" key="1">
    <source>
        <dbReference type="ARBA" id="ARBA00008775"/>
    </source>
</evidence>
<dbReference type="Gene3D" id="2.60.60.30">
    <property type="entry name" value="sav2460 like domains"/>
    <property type="match status" value="1"/>
</dbReference>
<organism evidence="4 5">
    <name type="scientific">Streptomyces pathocidini</name>
    <dbReference type="NCBI Taxonomy" id="1650571"/>
    <lineage>
        <taxon>Bacteria</taxon>
        <taxon>Bacillati</taxon>
        <taxon>Actinomycetota</taxon>
        <taxon>Actinomycetes</taxon>
        <taxon>Kitasatosporales</taxon>
        <taxon>Streptomycetaceae</taxon>
        <taxon>Streptomyces</taxon>
    </lineage>
</organism>
<feature type="region of interest" description="Disordered" evidence="2">
    <location>
        <begin position="181"/>
        <end position="280"/>
    </location>
</feature>
<keyword evidence="5" id="KW-1185">Reference proteome</keyword>
<dbReference type="InterPro" id="IPR051324">
    <property type="entry name" value="Stress/Tellurium_Resist"/>
</dbReference>
<dbReference type="CDD" id="cd06974">
    <property type="entry name" value="TerD_like"/>
    <property type="match status" value="1"/>
</dbReference>
<gene>
    <name evidence="4" type="ORF">ACH429_14210</name>
</gene>
<feature type="compositionally biased region" description="Low complexity" evidence="2">
    <location>
        <begin position="212"/>
        <end position="237"/>
    </location>
</feature>
<proteinExistence type="inferred from homology"/>
<dbReference type="Pfam" id="PF02342">
    <property type="entry name" value="TerD"/>
    <property type="match status" value="1"/>
</dbReference>
<evidence type="ECO:0000313" key="4">
    <source>
        <dbReference type="EMBL" id="MFI1965244.1"/>
    </source>
</evidence>
<accession>A0ABW7URK0</accession>
<dbReference type="EMBL" id="JBIRWE010000005">
    <property type="protein sequence ID" value="MFI1965244.1"/>
    <property type="molecule type" value="Genomic_DNA"/>
</dbReference>
<dbReference type="Proteomes" id="UP001611548">
    <property type="component" value="Unassembled WGS sequence"/>
</dbReference>
<evidence type="ECO:0000256" key="2">
    <source>
        <dbReference type="SAM" id="MobiDB-lite"/>
    </source>
</evidence>
<dbReference type="RefSeq" id="WP_398718357.1">
    <property type="nucleotide sequence ID" value="NZ_JBIRWE010000005.1"/>
</dbReference>
<dbReference type="PANTHER" id="PTHR32097:SF4">
    <property type="entry name" value="GENERAL STRESS PROTEIN 16U"/>
    <property type="match status" value="1"/>
</dbReference>
<feature type="compositionally biased region" description="Pro residues" evidence="2">
    <location>
        <begin position="238"/>
        <end position="253"/>
    </location>
</feature>
<comment type="similarity">
    <text evidence="1">Belongs to the CAPAB/TerDEXZ family.</text>
</comment>
<name>A0ABW7URK0_9ACTN</name>
<sequence>MTHAMLKGSNIPLEAAAVRAVLRWTPGPDVPDIDASALLIGLEGRVRSDEDFVFYNQPRHPSGLVRHLAKQRVAERLTDAVEADLGALDPSVDRVVLAASSDGGAFGLVRDLCVLLYDAGPAAGDAEPIATFAVHPETGEESALICGEFYRRGEAWKFRALGQGYETGLMGLATEFGVSVDESDTADPAGSAADWPAPVQEPQQPQQPPAEPEYQPEPQQPPATQQSQQPHATQQPTQPGPSYPPPPRVPPQPAYGYPQQPVPAPAFALPPQGPQFQRHR</sequence>
<feature type="domain" description="TerD" evidence="3">
    <location>
        <begin position="1"/>
        <end position="176"/>
    </location>
</feature>
<reference evidence="4 5" key="1">
    <citation type="submission" date="2024-10" db="EMBL/GenBank/DDBJ databases">
        <title>The Natural Products Discovery Center: Release of the First 8490 Sequenced Strains for Exploring Actinobacteria Biosynthetic Diversity.</title>
        <authorList>
            <person name="Kalkreuter E."/>
            <person name="Kautsar S.A."/>
            <person name="Yang D."/>
            <person name="Bader C.D."/>
            <person name="Teijaro C.N."/>
            <person name="Fluegel L."/>
            <person name="Davis C.M."/>
            <person name="Simpson J.R."/>
            <person name="Lauterbach L."/>
            <person name="Steele A.D."/>
            <person name="Gui C."/>
            <person name="Meng S."/>
            <person name="Li G."/>
            <person name="Viehrig K."/>
            <person name="Ye F."/>
            <person name="Su P."/>
            <person name="Kiefer A.F."/>
            <person name="Nichols A."/>
            <person name="Cepeda A.J."/>
            <person name="Yan W."/>
            <person name="Fan B."/>
            <person name="Jiang Y."/>
            <person name="Adhikari A."/>
            <person name="Zheng C.-J."/>
            <person name="Schuster L."/>
            <person name="Cowan T.M."/>
            <person name="Smanski M.J."/>
            <person name="Chevrette M.G."/>
            <person name="De Carvalho L.P.S."/>
            <person name="Shen B."/>
        </authorList>
    </citation>
    <scope>NUCLEOTIDE SEQUENCE [LARGE SCALE GENOMIC DNA]</scope>
    <source>
        <strain evidence="4 5">NPDC020327</strain>
    </source>
</reference>